<dbReference type="GO" id="GO:0006355">
    <property type="term" value="P:regulation of DNA-templated transcription"/>
    <property type="evidence" value="ECO:0007669"/>
    <property type="project" value="InterPro"/>
</dbReference>
<sequence>MITERFAMLSLVAGICAVILVSVGALVAGGAVELWLLAVALVSVICMALGLFGVKRASTSLGDIEKFATAMTDGDFSARFGSAEAGAPAKAVEALAAAFLREMGLKKGIVEGLPTPFLLVDTKERALYTNKACMEMLEIDATPESQYGRTLAEIFYNDKSRKTAVGQSIDNGKVFKNLEVTINGHKGGVRHVLANVYPLYDMGGKCIGGFCLYLDMTTLKQKEAEICSHNEMISRSAAQATDISNSLAAAAEELSAQVEQSTAASRLQQERTREVSHSMEQMNASVVEVAKGAGNVASLAESARSKAQEGARVVDDSRKLTERVYADAVRLKDDMDMLGEQAESIGTVIGVINDIADQTNLLALNAAIEAARAGEYGRGFAVVADEVRKLAEKTMQATKEVTSAIGSIQESTHKSRSSSESTASAIKENAQLALASGKMLEEIVQLVEKTADHVRDIAAAAEQQSAASDEIVASTEYISRSADENAHAMHESALAVQELARRAADLKTIIAEMKAHSSETCDMDE</sequence>
<evidence type="ECO:0000259" key="6">
    <source>
        <dbReference type="PROSITE" id="PS50113"/>
    </source>
</evidence>
<dbReference type="Pfam" id="PF00989">
    <property type="entry name" value="PAS"/>
    <property type="match status" value="1"/>
</dbReference>
<dbReference type="AlphaFoldDB" id="A0A7J0BLK7"/>
<dbReference type="SMART" id="SM00283">
    <property type="entry name" value="MA"/>
    <property type="match status" value="1"/>
</dbReference>
<dbReference type="SUPFAM" id="SSF58104">
    <property type="entry name" value="Methyl-accepting chemotaxis protein (MCP) signaling domain"/>
    <property type="match status" value="1"/>
</dbReference>
<dbReference type="CDD" id="cd11386">
    <property type="entry name" value="MCP_signal"/>
    <property type="match status" value="1"/>
</dbReference>
<evidence type="ECO:0000313" key="7">
    <source>
        <dbReference type="EMBL" id="GFM34519.1"/>
    </source>
</evidence>
<evidence type="ECO:0000256" key="3">
    <source>
        <dbReference type="SAM" id="MobiDB-lite"/>
    </source>
</evidence>
<protein>
    <recommendedName>
        <fullName evidence="9">Methyl-accepting chemotaxis protein</fullName>
    </recommendedName>
</protein>
<evidence type="ECO:0000256" key="2">
    <source>
        <dbReference type="PROSITE-ProRule" id="PRU00284"/>
    </source>
</evidence>
<organism evidence="7 8">
    <name type="scientific">Desulfovibrio subterraneus</name>
    <dbReference type="NCBI Taxonomy" id="2718620"/>
    <lineage>
        <taxon>Bacteria</taxon>
        <taxon>Pseudomonadati</taxon>
        <taxon>Thermodesulfobacteriota</taxon>
        <taxon>Desulfovibrionia</taxon>
        <taxon>Desulfovibrionales</taxon>
        <taxon>Desulfovibrionaceae</taxon>
        <taxon>Desulfovibrio</taxon>
    </lineage>
</organism>
<dbReference type="PROSITE" id="PS50111">
    <property type="entry name" value="CHEMOTAXIS_TRANSDUC_2"/>
    <property type="match status" value="1"/>
</dbReference>
<keyword evidence="4" id="KW-0472">Membrane</keyword>
<evidence type="ECO:0000256" key="1">
    <source>
        <dbReference type="ARBA" id="ARBA00023224"/>
    </source>
</evidence>
<dbReference type="InterPro" id="IPR004089">
    <property type="entry name" value="MCPsignal_dom"/>
</dbReference>
<dbReference type="CDD" id="cd00130">
    <property type="entry name" value="PAS"/>
    <property type="match status" value="1"/>
</dbReference>
<dbReference type="InterPro" id="IPR013767">
    <property type="entry name" value="PAS_fold"/>
</dbReference>
<evidence type="ECO:0000313" key="8">
    <source>
        <dbReference type="Proteomes" id="UP000503840"/>
    </source>
</evidence>
<feature type="region of interest" description="Disordered" evidence="3">
    <location>
        <begin position="405"/>
        <end position="424"/>
    </location>
</feature>
<dbReference type="PROSITE" id="PS50113">
    <property type="entry name" value="PAC"/>
    <property type="match status" value="1"/>
</dbReference>
<dbReference type="Proteomes" id="UP000503840">
    <property type="component" value="Unassembled WGS sequence"/>
</dbReference>
<dbReference type="Gene3D" id="1.10.287.950">
    <property type="entry name" value="Methyl-accepting chemotaxis protein"/>
    <property type="match status" value="1"/>
</dbReference>
<feature type="domain" description="Methyl-accepting transducer" evidence="5">
    <location>
        <begin position="243"/>
        <end position="479"/>
    </location>
</feature>
<keyword evidence="1 2" id="KW-0807">Transducer</keyword>
<dbReference type="Gene3D" id="3.30.450.20">
    <property type="entry name" value="PAS domain"/>
    <property type="match status" value="1"/>
</dbReference>
<name>A0A7J0BLK7_9BACT</name>
<dbReference type="InterPro" id="IPR035965">
    <property type="entry name" value="PAS-like_dom_sf"/>
</dbReference>
<keyword evidence="4" id="KW-1133">Transmembrane helix</keyword>
<dbReference type="EMBL" id="BLVO01000013">
    <property type="protein sequence ID" value="GFM34519.1"/>
    <property type="molecule type" value="Genomic_DNA"/>
</dbReference>
<evidence type="ECO:0000256" key="4">
    <source>
        <dbReference type="SAM" id="Phobius"/>
    </source>
</evidence>
<dbReference type="PANTHER" id="PTHR32089:SF112">
    <property type="entry name" value="LYSOZYME-LIKE PROTEIN-RELATED"/>
    <property type="match status" value="1"/>
</dbReference>
<feature type="transmembrane region" description="Helical" evidence="4">
    <location>
        <begin position="34"/>
        <end position="54"/>
    </location>
</feature>
<keyword evidence="8" id="KW-1185">Reference proteome</keyword>
<feature type="domain" description="PAC" evidence="6">
    <location>
        <begin position="176"/>
        <end position="228"/>
    </location>
</feature>
<reference evidence="7 8" key="1">
    <citation type="submission" date="2020-05" db="EMBL/GenBank/DDBJ databases">
        <title>Draft genome sequence of Desulfovibrio sp. strain HN2T.</title>
        <authorList>
            <person name="Ueno A."/>
            <person name="Tamazawa S."/>
            <person name="Tamamura S."/>
            <person name="Murakami T."/>
            <person name="Kiyama T."/>
            <person name="Inomata H."/>
            <person name="Amano Y."/>
            <person name="Miyakawa K."/>
            <person name="Tamaki H."/>
            <person name="Naganuma T."/>
            <person name="Kaneko K."/>
        </authorList>
    </citation>
    <scope>NUCLEOTIDE SEQUENCE [LARGE SCALE GENOMIC DNA]</scope>
    <source>
        <strain evidence="7 8">HN2</strain>
    </source>
</reference>
<accession>A0A7J0BLK7</accession>
<comment type="caution">
    <text evidence="7">The sequence shown here is derived from an EMBL/GenBank/DDBJ whole genome shotgun (WGS) entry which is preliminary data.</text>
</comment>
<dbReference type="PANTHER" id="PTHR32089">
    <property type="entry name" value="METHYL-ACCEPTING CHEMOTAXIS PROTEIN MCPB"/>
    <property type="match status" value="1"/>
</dbReference>
<dbReference type="RefSeq" id="WP_205245225.1">
    <property type="nucleotide sequence ID" value="NZ_BLVO01000013.1"/>
</dbReference>
<proteinExistence type="predicted"/>
<evidence type="ECO:0008006" key="9">
    <source>
        <dbReference type="Google" id="ProtNLM"/>
    </source>
</evidence>
<dbReference type="SUPFAM" id="SSF55785">
    <property type="entry name" value="PYP-like sensor domain (PAS domain)"/>
    <property type="match status" value="1"/>
</dbReference>
<evidence type="ECO:0000259" key="5">
    <source>
        <dbReference type="PROSITE" id="PS50111"/>
    </source>
</evidence>
<dbReference type="Pfam" id="PF00015">
    <property type="entry name" value="MCPsignal"/>
    <property type="match status" value="1"/>
</dbReference>
<gene>
    <name evidence="7" type="ORF">DSM101010T_28840</name>
</gene>
<dbReference type="InterPro" id="IPR000014">
    <property type="entry name" value="PAS"/>
</dbReference>
<dbReference type="GO" id="GO:0016020">
    <property type="term" value="C:membrane"/>
    <property type="evidence" value="ECO:0007669"/>
    <property type="project" value="InterPro"/>
</dbReference>
<dbReference type="InterPro" id="IPR000700">
    <property type="entry name" value="PAS-assoc_C"/>
</dbReference>
<keyword evidence="4" id="KW-0812">Transmembrane</keyword>
<dbReference type="GO" id="GO:0007165">
    <property type="term" value="P:signal transduction"/>
    <property type="evidence" value="ECO:0007669"/>
    <property type="project" value="UniProtKB-KW"/>
</dbReference>
<feature type="transmembrane region" description="Helical" evidence="4">
    <location>
        <begin position="7"/>
        <end position="28"/>
    </location>
</feature>